<accession>A0A9W8CUK3</accession>
<dbReference type="GO" id="GO:0004497">
    <property type="term" value="F:monooxygenase activity"/>
    <property type="evidence" value="ECO:0007669"/>
    <property type="project" value="UniProtKB-KW"/>
</dbReference>
<dbReference type="InterPro" id="IPR018168">
    <property type="entry name" value="Ubi_Hdrlase_CS"/>
</dbReference>
<dbReference type="NCBIfam" id="TIGR01988">
    <property type="entry name" value="Ubi-OHases"/>
    <property type="match status" value="1"/>
</dbReference>
<comment type="caution">
    <text evidence="8">The sequence shown here is derived from an EMBL/GenBank/DDBJ whole genome shotgun (WGS) entry which is preliminary data.</text>
</comment>
<keyword evidence="5" id="KW-0560">Oxidoreductase</keyword>
<evidence type="ECO:0000256" key="1">
    <source>
        <dbReference type="ARBA" id="ARBA00001974"/>
    </source>
</evidence>
<evidence type="ECO:0000259" key="7">
    <source>
        <dbReference type="Pfam" id="PF01494"/>
    </source>
</evidence>
<name>A0A9W8CUK3_9FUNG</name>
<evidence type="ECO:0000313" key="8">
    <source>
        <dbReference type="EMBL" id="KAJ1726309.1"/>
    </source>
</evidence>
<proteinExistence type="inferred from homology"/>
<comment type="similarity">
    <text evidence="2">Belongs to the UbiH/COQ6 family.</text>
</comment>
<evidence type="ECO:0000256" key="5">
    <source>
        <dbReference type="ARBA" id="ARBA00023002"/>
    </source>
</evidence>
<dbReference type="Pfam" id="PF01494">
    <property type="entry name" value="FAD_binding_3"/>
    <property type="match status" value="2"/>
</dbReference>
<dbReference type="SUPFAM" id="SSF51905">
    <property type="entry name" value="FAD/NAD(P)-binding domain"/>
    <property type="match status" value="1"/>
</dbReference>
<evidence type="ECO:0000256" key="4">
    <source>
        <dbReference type="ARBA" id="ARBA00022827"/>
    </source>
</evidence>
<dbReference type="GO" id="GO:0006744">
    <property type="term" value="P:ubiquinone biosynthetic process"/>
    <property type="evidence" value="ECO:0007669"/>
    <property type="project" value="InterPro"/>
</dbReference>
<evidence type="ECO:0000256" key="3">
    <source>
        <dbReference type="ARBA" id="ARBA00022630"/>
    </source>
</evidence>
<sequence length="489" mass="51838">MRHSTQPLLRAVRSGALCRAGARCLATQQTQGARPAATGAVPYDVVVVGGGPTGCALAGALGSLRALDGKRIALIDPGKLGDTRQWVPPADTYLPRALQITASNKDYLARLGLWDQCYVDRIQAYGRAVVTDALGGGAIDLAAEHEAASNAGVAYMTETKNLVSGLLKAIDSRPGVDVFERAKVTGIERAPASAGGPAGWPVVALADRRRLQARLLVGADGASSRVRRYAEIDTYGSDYSQYGLVATLCLEQLNHTAFQRFLPSGPVALLPFPGGFANLVWSLDADLFQLLRTAPEGAFAGLVNAAFRLPPAELQYMYDMLRDGADEAAIHAETAWRLDVFAKSSAAATAQLPPRLAAISPKSRTSFPLRMRMVDSLIADRVALVGDAGHLVHPLAGQGLNMGLEDVRCLAAQLELAAAGGEDLGAPAVLERYSKQRYVRNLAMQGIINKVWHVFSARAPPVAALRSAAMDGLDRLPGIKSRLVGAFMQ</sequence>
<dbReference type="Gene3D" id="3.50.50.60">
    <property type="entry name" value="FAD/NAD(P)-binding domain"/>
    <property type="match status" value="2"/>
</dbReference>
<dbReference type="InterPro" id="IPR036188">
    <property type="entry name" value="FAD/NAD-bd_sf"/>
</dbReference>
<dbReference type="EMBL" id="JANBOI010001637">
    <property type="protein sequence ID" value="KAJ1726309.1"/>
    <property type="molecule type" value="Genomic_DNA"/>
</dbReference>
<dbReference type="GO" id="GO:0005739">
    <property type="term" value="C:mitochondrion"/>
    <property type="evidence" value="ECO:0007669"/>
    <property type="project" value="TreeGrafter"/>
</dbReference>
<dbReference type="GO" id="GO:0071949">
    <property type="term" value="F:FAD binding"/>
    <property type="evidence" value="ECO:0007669"/>
    <property type="project" value="InterPro"/>
</dbReference>
<keyword evidence="4" id="KW-0274">FAD</keyword>
<dbReference type="PROSITE" id="PS01304">
    <property type="entry name" value="UBIH"/>
    <property type="match status" value="1"/>
</dbReference>
<dbReference type="InterPro" id="IPR051205">
    <property type="entry name" value="UbiH/COQ6_monooxygenase"/>
</dbReference>
<reference evidence="8" key="1">
    <citation type="submission" date="2022-07" db="EMBL/GenBank/DDBJ databases">
        <title>Phylogenomic reconstructions and comparative analyses of Kickxellomycotina fungi.</title>
        <authorList>
            <person name="Reynolds N.K."/>
            <person name="Stajich J.E."/>
            <person name="Barry K."/>
            <person name="Grigoriev I.V."/>
            <person name="Crous P."/>
            <person name="Smith M.E."/>
        </authorList>
    </citation>
    <scope>NUCLEOTIDE SEQUENCE</scope>
    <source>
        <strain evidence="8">BCRC 34381</strain>
    </source>
</reference>
<organism evidence="8 9">
    <name type="scientific">Coemansia biformis</name>
    <dbReference type="NCBI Taxonomy" id="1286918"/>
    <lineage>
        <taxon>Eukaryota</taxon>
        <taxon>Fungi</taxon>
        <taxon>Fungi incertae sedis</taxon>
        <taxon>Zoopagomycota</taxon>
        <taxon>Kickxellomycotina</taxon>
        <taxon>Kickxellomycetes</taxon>
        <taxon>Kickxellales</taxon>
        <taxon>Kickxellaceae</taxon>
        <taxon>Coemansia</taxon>
    </lineage>
</organism>
<feature type="domain" description="FAD-binding" evidence="7">
    <location>
        <begin position="43"/>
        <end position="245"/>
    </location>
</feature>
<dbReference type="GO" id="GO:0016705">
    <property type="term" value="F:oxidoreductase activity, acting on paired donors, with incorporation or reduction of molecular oxygen"/>
    <property type="evidence" value="ECO:0007669"/>
    <property type="project" value="InterPro"/>
</dbReference>
<keyword evidence="6 8" id="KW-0503">Monooxygenase</keyword>
<keyword evidence="8" id="KW-0830">Ubiquinone</keyword>
<gene>
    <name evidence="8" type="primary">COQ6</name>
    <name evidence="8" type="ORF">LPJ61_005274</name>
</gene>
<dbReference type="Proteomes" id="UP001143981">
    <property type="component" value="Unassembled WGS sequence"/>
</dbReference>
<dbReference type="PANTHER" id="PTHR43876">
    <property type="entry name" value="UBIQUINONE BIOSYNTHESIS MONOOXYGENASE COQ6, MITOCHONDRIAL"/>
    <property type="match status" value="1"/>
</dbReference>
<dbReference type="InterPro" id="IPR010971">
    <property type="entry name" value="UbiH/COQ6"/>
</dbReference>
<dbReference type="PRINTS" id="PR00420">
    <property type="entry name" value="RNGMNOXGNASE"/>
</dbReference>
<evidence type="ECO:0000256" key="6">
    <source>
        <dbReference type="ARBA" id="ARBA00023033"/>
    </source>
</evidence>
<keyword evidence="3" id="KW-0285">Flavoprotein</keyword>
<keyword evidence="9" id="KW-1185">Reference proteome</keyword>
<protein>
    <submittedName>
        <fullName evidence="8">Ubiquinone biosynthesis monooxygenase</fullName>
    </submittedName>
</protein>
<feature type="domain" description="FAD-binding" evidence="7">
    <location>
        <begin position="356"/>
        <end position="438"/>
    </location>
</feature>
<dbReference type="PANTHER" id="PTHR43876:SF7">
    <property type="entry name" value="UBIQUINONE BIOSYNTHESIS MONOOXYGENASE COQ6, MITOCHONDRIAL"/>
    <property type="match status" value="1"/>
</dbReference>
<dbReference type="InterPro" id="IPR002938">
    <property type="entry name" value="FAD-bd"/>
</dbReference>
<dbReference type="AlphaFoldDB" id="A0A9W8CUK3"/>
<evidence type="ECO:0000313" key="9">
    <source>
        <dbReference type="Proteomes" id="UP001143981"/>
    </source>
</evidence>
<comment type="cofactor">
    <cofactor evidence="1">
        <name>FAD</name>
        <dbReference type="ChEBI" id="CHEBI:57692"/>
    </cofactor>
</comment>
<evidence type="ECO:0000256" key="2">
    <source>
        <dbReference type="ARBA" id="ARBA00005349"/>
    </source>
</evidence>
<dbReference type="OrthoDB" id="683240at2759"/>